<keyword evidence="1" id="KW-1133">Transmembrane helix</keyword>
<reference evidence="4" key="2">
    <citation type="submission" date="2015-01" db="EMBL/GenBank/DDBJ databases">
        <title>Evolutionary Origins and Diversification of the Mycorrhizal Mutualists.</title>
        <authorList>
            <consortium name="DOE Joint Genome Institute"/>
            <consortium name="Mycorrhizal Genomics Consortium"/>
            <person name="Kohler A."/>
            <person name="Kuo A."/>
            <person name="Nagy L.G."/>
            <person name="Floudas D."/>
            <person name="Copeland A."/>
            <person name="Barry K.W."/>
            <person name="Cichocki N."/>
            <person name="Veneault-Fourrey C."/>
            <person name="LaButti K."/>
            <person name="Lindquist E.A."/>
            <person name="Lipzen A."/>
            <person name="Lundell T."/>
            <person name="Morin E."/>
            <person name="Murat C."/>
            <person name="Riley R."/>
            <person name="Ohm R."/>
            <person name="Sun H."/>
            <person name="Tunlid A."/>
            <person name="Henrissat B."/>
            <person name="Grigoriev I.V."/>
            <person name="Hibbett D.S."/>
            <person name="Martin F."/>
        </authorList>
    </citation>
    <scope>NUCLEOTIDE SEQUENCE [LARGE SCALE GENOMIC DNA]</scope>
    <source>
        <strain evidence="4">UH-Slu-Lm8-n1</strain>
    </source>
</reference>
<keyword evidence="4" id="KW-1185">Reference proteome</keyword>
<feature type="transmembrane region" description="Helical" evidence="1">
    <location>
        <begin position="175"/>
        <end position="200"/>
    </location>
</feature>
<protein>
    <recommendedName>
        <fullName evidence="2">DUF6533 domain-containing protein</fullName>
    </recommendedName>
</protein>
<evidence type="ECO:0000259" key="2">
    <source>
        <dbReference type="Pfam" id="PF20151"/>
    </source>
</evidence>
<dbReference type="OrthoDB" id="3256800at2759"/>
<feature type="transmembrane region" description="Helical" evidence="1">
    <location>
        <begin position="220"/>
        <end position="241"/>
    </location>
</feature>
<feature type="domain" description="DUF6533" evidence="2">
    <location>
        <begin position="25"/>
        <end position="72"/>
    </location>
</feature>
<dbReference type="InParanoid" id="A0A0D0BD06"/>
<feature type="transmembrane region" description="Helical" evidence="1">
    <location>
        <begin position="269"/>
        <end position="286"/>
    </location>
</feature>
<dbReference type="HOGENOM" id="CLU_035509_15_2_1"/>
<gene>
    <name evidence="3" type="ORF">CY34DRAFT_8748</name>
</gene>
<feature type="transmembrane region" description="Helical" evidence="1">
    <location>
        <begin position="292"/>
        <end position="314"/>
    </location>
</feature>
<keyword evidence="1" id="KW-0472">Membrane</keyword>
<reference evidence="3 4" key="1">
    <citation type="submission" date="2014-04" db="EMBL/GenBank/DDBJ databases">
        <authorList>
            <consortium name="DOE Joint Genome Institute"/>
            <person name="Kuo A."/>
            <person name="Ruytinx J."/>
            <person name="Rineau F."/>
            <person name="Colpaert J."/>
            <person name="Kohler A."/>
            <person name="Nagy L.G."/>
            <person name="Floudas D."/>
            <person name="Copeland A."/>
            <person name="Barry K.W."/>
            <person name="Cichocki N."/>
            <person name="Veneault-Fourrey C."/>
            <person name="LaButti K."/>
            <person name="Lindquist E.A."/>
            <person name="Lipzen A."/>
            <person name="Lundell T."/>
            <person name="Morin E."/>
            <person name="Murat C."/>
            <person name="Sun H."/>
            <person name="Tunlid A."/>
            <person name="Henrissat B."/>
            <person name="Grigoriev I.V."/>
            <person name="Hibbett D.S."/>
            <person name="Martin F."/>
            <person name="Nordberg H.P."/>
            <person name="Cantor M.N."/>
            <person name="Hua S.X."/>
        </authorList>
    </citation>
    <scope>NUCLEOTIDE SEQUENCE [LARGE SCALE GENOMIC DNA]</scope>
    <source>
        <strain evidence="3 4">UH-Slu-Lm8-n1</strain>
    </source>
</reference>
<dbReference type="AlphaFoldDB" id="A0A0D0BD06"/>
<dbReference type="Proteomes" id="UP000054485">
    <property type="component" value="Unassembled WGS sequence"/>
</dbReference>
<dbReference type="InterPro" id="IPR045340">
    <property type="entry name" value="DUF6533"/>
</dbReference>
<accession>A0A0D0BD06</accession>
<evidence type="ECO:0000313" key="3">
    <source>
        <dbReference type="EMBL" id="KIK47694.1"/>
    </source>
</evidence>
<dbReference type="EMBL" id="KN835144">
    <property type="protein sequence ID" value="KIK47694.1"/>
    <property type="molecule type" value="Genomic_DNA"/>
</dbReference>
<organism evidence="3 4">
    <name type="scientific">Suillus luteus UH-Slu-Lm8-n1</name>
    <dbReference type="NCBI Taxonomy" id="930992"/>
    <lineage>
        <taxon>Eukaryota</taxon>
        <taxon>Fungi</taxon>
        <taxon>Dikarya</taxon>
        <taxon>Basidiomycota</taxon>
        <taxon>Agaricomycotina</taxon>
        <taxon>Agaricomycetes</taxon>
        <taxon>Agaricomycetidae</taxon>
        <taxon>Boletales</taxon>
        <taxon>Suillineae</taxon>
        <taxon>Suillaceae</taxon>
        <taxon>Suillus</taxon>
    </lineage>
</organism>
<proteinExistence type="predicted"/>
<evidence type="ECO:0000256" key="1">
    <source>
        <dbReference type="SAM" id="Phobius"/>
    </source>
</evidence>
<name>A0A0D0BD06_9AGAM</name>
<keyword evidence="1" id="KW-0812">Transmembrane</keyword>
<sequence length="388" mass="44489">MSAITPEEIQALDLYLLTAAPKIKYFSIAALTLFTWDLILTFPHEQGDQDFLQNSTWTLAKVLFFVNRYFAFGTAILMTFLTFDITPTAAMCVISLFSFANAHSEQMFCKCVLCRHRYVARSSTSLPNPDTPQHCCLWRIFKVRFSNDLKYDVPIEAQVILQHRVYALYGYDKRIVVPVSVLFVGIFSTMMVMAVIVYLYEKDHEAQIFGACCLLGSMDWLYLFWVPMMGLDFVLVVLAGYKSLQHYLRVPDKTWSGARLMRTFARDSVLYFLCNFLIYLFSTLLGKFGSSVYYQLGAITITVVPPVSANHLLINMYDSAHDDQPTWTMASEAKDSLQLMRDTSRSVFHVHPTTLPDNDVVFRVHPENIELEFVSTKGSEWMDASMFE</sequence>
<evidence type="ECO:0000313" key="4">
    <source>
        <dbReference type="Proteomes" id="UP000054485"/>
    </source>
</evidence>
<dbReference type="Pfam" id="PF20151">
    <property type="entry name" value="DUF6533"/>
    <property type="match status" value="1"/>
</dbReference>